<dbReference type="InterPro" id="IPR003256">
    <property type="entry name" value="Ribosomal_uL24"/>
</dbReference>
<evidence type="ECO:0000256" key="1">
    <source>
        <dbReference type="ARBA" id="ARBA00010618"/>
    </source>
</evidence>
<dbReference type="PANTHER" id="PTHR12903">
    <property type="entry name" value="MITOCHONDRIAL RIBOSOMAL PROTEIN L24"/>
    <property type="match status" value="1"/>
</dbReference>
<accession>A0AAV0H4F4</accession>
<reference evidence="5" key="1">
    <citation type="submission" date="2022-08" db="EMBL/GenBank/DDBJ databases">
        <authorList>
            <person name="Gutierrez-Valencia J."/>
        </authorList>
    </citation>
    <scope>NUCLEOTIDE SEQUENCE</scope>
</reference>
<organism evidence="5 6">
    <name type="scientific">Linum tenue</name>
    <dbReference type="NCBI Taxonomy" id="586396"/>
    <lineage>
        <taxon>Eukaryota</taxon>
        <taxon>Viridiplantae</taxon>
        <taxon>Streptophyta</taxon>
        <taxon>Embryophyta</taxon>
        <taxon>Tracheophyta</taxon>
        <taxon>Spermatophyta</taxon>
        <taxon>Magnoliopsida</taxon>
        <taxon>eudicotyledons</taxon>
        <taxon>Gunneridae</taxon>
        <taxon>Pentapetalae</taxon>
        <taxon>rosids</taxon>
        <taxon>fabids</taxon>
        <taxon>Malpighiales</taxon>
        <taxon>Linaceae</taxon>
        <taxon>Linum</taxon>
    </lineage>
</organism>
<evidence type="ECO:0000256" key="2">
    <source>
        <dbReference type="ARBA" id="ARBA00022980"/>
    </source>
</evidence>
<evidence type="ECO:0000259" key="4">
    <source>
        <dbReference type="Pfam" id="PF17136"/>
    </source>
</evidence>
<evidence type="ECO:0000313" key="6">
    <source>
        <dbReference type="Proteomes" id="UP001154282"/>
    </source>
</evidence>
<dbReference type="AlphaFoldDB" id="A0AAV0H4F4"/>
<dbReference type="InterPro" id="IPR057264">
    <property type="entry name" value="Ribosomal_uL24_C"/>
</dbReference>
<sequence>MLYSKEKNVASRVGHKVLEDGTRVRYLIKTGEIIDTAENWKKLKEASETAEAAAAA</sequence>
<comment type="caution">
    <text evidence="5">The sequence shown here is derived from an EMBL/GenBank/DDBJ whole genome shotgun (WGS) entry which is preliminary data.</text>
</comment>
<dbReference type="EMBL" id="CAMGYJ010000002">
    <property type="protein sequence ID" value="CAI0380174.1"/>
    <property type="molecule type" value="Genomic_DNA"/>
</dbReference>
<proteinExistence type="inferred from homology"/>
<keyword evidence="2" id="KW-0689">Ribosomal protein</keyword>
<dbReference type="GO" id="GO:0006412">
    <property type="term" value="P:translation"/>
    <property type="evidence" value="ECO:0007669"/>
    <property type="project" value="InterPro"/>
</dbReference>
<feature type="domain" description="Large ribosomal subunit protein uL24 C-terminal" evidence="4">
    <location>
        <begin position="1"/>
        <end position="34"/>
    </location>
</feature>
<gene>
    <name evidence="5" type="ORF">LITE_LOCUS2554</name>
</gene>
<dbReference type="GO" id="GO:0003735">
    <property type="term" value="F:structural constituent of ribosome"/>
    <property type="evidence" value="ECO:0007669"/>
    <property type="project" value="InterPro"/>
</dbReference>
<dbReference type="GO" id="GO:1990904">
    <property type="term" value="C:ribonucleoprotein complex"/>
    <property type="evidence" value="ECO:0007669"/>
    <property type="project" value="UniProtKB-KW"/>
</dbReference>
<protein>
    <recommendedName>
        <fullName evidence="4">Large ribosomal subunit protein uL24 C-terminal domain-containing protein</fullName>
    </recommendedName>
</protein>
<dbReference type="Proteomes" id="UP001154282">
    <property type="component" value="Unassembled WGS sequence"/>
</dbReference>
<evidence type="ECO:0000313" key="5">
    <source>
        <dbReference type="EMBL" id="CAI0380174.1"/>
    </source>
</evidence>
<keyword evidence="6" id="KW-1185">Reference proteome</keyword>
<keyword evidence="3" id="KW-0687">Ribonucleoprotein</keyword>
<name>A0AAV0H4F4_9ROSI</name>
<evidence type="ECO:0000256" key="3">
    <source>
        <dbReference type="ARBA" id="ARBA00023274"/>
    </source>
</evidence>
<dbReference type="GO" id="GO:0005840">
    <property type="term" value="C:ribosome"/>
    <property type="evidence" value="ECO:0007669"/>
    <property type="project" value="UniProtKB-KW"/>
</dbReference>
<comment type="similarity">
    <text evidence="1">Belongs to the universal ribosomal protein uL24 family.</text>
</comment>
<dbReference type="Pfam" id="PF17136">
    <property type="entry name" value="ribosomal_L24"/>
    <property type="match status" value="1"/>
</dbReference>